<gene>
    <name evidence="9" type="ORF">DBV15_02245</name>
</gene>
<accession>A0A4S2KNZ1</accession>
<keyword evidence="3 7" id="KW-1133">Transmembrane helix</keyword>
<sequence>MNAEEAKVGCFQMVLVLLLGINYVIVAMSHALPVFHNYTPKFYCQTKDSTNKSFGCQIAANSSIVANLTSASPEVPVLTSCSGKYRFVTEFTENSVVTEWGLVCEKRYLSFLGPTVYYTGVLLGAWITGLLTDRIGRLPIQAICLYAQGTMAVALYIVQNYPAFLALRGLQGVFVQGLQNSTYILSLELFPARSRTLVALIMQISWSIGLVLLAVLSYAIPDWRILQLAVSVPTAITVLYIWIIPESPRWLLARGKSTEADMALERIAIYNSCCIGLRTKNILVQEACVKSNTTPMKPERKSRVTSVELEKARADENQREEATNLLNESELNKRKIIERTLEANSIESENKFSNVELRRETPSSAEDFDKRHLPSSSKCDRNAKIISQSEGDQGISLKGAEEVVVLRRIKKEKTNENEEKTRNSIKKQTANKISSTFKNAIESSILRKYGAIMICQWWTSTIACSILDDLAPSFPVNRHITFALGAALEMATYTFVYFVLSRYGRRLPMCTYQSLNGVVCILIAAFFILTTATAPWADVFGTCKVFVSDLAKTIMLLFGRVTITSTLSIAYLYTIEIFPTVIRGSCLGLCVVFAKIGSLSIPHLLLLKHHVSLPIPLLVVGMLCLFSGVLALILPETLNKILPDQVVDVENVIGNNNCKSDGVNIENDVKEEDLTERQILREKLFSEDWVDAGNGILVNFTENKNTE</sequence>
<feature type="transmembrane region" description="Helical" evidence="7">
    <location>
        <begin position="512"/>
        <end position="534"/>
    </location>
</feature>
<evidence type="ECO:0000256" key="1">
    <source>
        <dbReference type="ARBA" id="ARBA00004141"/>
    </source>
</evidence>
<feature type="coiled-coil region" evidence="5">
    <location>
        <begin position="312"/>
        <end position="339"/>
    </location>
</feature>
<keyword evidence="4 7" id="KW-0472">Membrane</keyword>
<feature type="transmembrane region" description="Helical" evidence="7">
    <location>
        <begin position="480"/>
        <end position="500"/>
    </location>
</feature>
<evidence type="ECO:0000256" key="5">
    <source>
        <dbReference type="SAM" id="Coils"/>
    </source>
</evidence>
<comment type="caution">
    <text evidence="9">The sequence shown here is derived from an EMBL/GenBank/DDBJ whole genome shotgun (WGS) entry which is preliminary data.</text>
</comment>
<dbReference type="SUPFAM" id="SSF103473">
    <property type="entry name" value="MFS general substrate transporter"/>
    <property type="match status" value="1"/>
</dbReference>
<feature type="compositionally biased region" description="Basic and acidic residues" evidence="6">
    <location>
        <begin position="356"/>
        <end position="376"/>
    </location>
</feature>
<feature type="transmembrane region" description="Helical" evidence="7">
    <location>
        <begin position="197"/>
        <end position="219"/>
    </location>
</feature>
<reference evidence="9 10" key="1">
    <citation type="journal article" date="2019" name="Philos. Trans. R. Soc. Lond., B, Biol. Sci.">
        <title>Ant behaviour and brain gene expression of defending hosts depend on the ecological success of the intruding social parasite.</title>
        <authorList>
            <person name="Kaur R."/>
            <person name="Stoldt M."/>
            <person name="Jongepier E."/>
            <person name="Feldmeyer B."/>
            <person name="Menzel F."/>
            <person name="Bornberg-Bauer E."/>
            <person name="Foitzik S."/>
        </authorList>
    </citation>
    <scope>NUCLEOTIDE SEQUENCE [LARGE SCALE GENOMIC DNA]</scope>
    <source>
        <tissue evidence="9">Whole body</tissue>
    </source>
</reference>
<feature type="transmembrane region" description="Helical" evidence="7">
    <location>
        <begin position="108"/>
        <end position="131"/>
    </location>
</feature>
<dbReference type="Pfam" id="PF00083">
    <property type="entry name" value="Sugar_tr"/>
    <property type="match status" value="2"/>
</dbReference>
<dbReference type="Proteomes" id="UP000310200">
    <property type="component" value="Unassembled WGS sequence"/>
</dbReference>
<evidence type="ECO:0000313" key="9">
    <source>
        <dbReference type="EMBL" id="TGZ51465.1"/>
    </source>
</evidence>
<feature type="domain" description="Major facilitator superfamily (MFS) profile" evidence="8">
    <location>
        <begin position="15"/>
        <end position="639"/>
    </location>
</feature>
<feature type="transmembrane region" description="Helical" evidence="7">
    <location>
        <begin position="138"/>
        <end position="158"/>
    </location>
</feature>
<organism evidence="9 10">
    <name type="scientific">Temnothorax longispinosus</name>
    <dbReference type="NCBI Taxonomy" id="300112"/>
    <lineage>
        <taxon>Eukaryota</taxon>
        <taxon>Metazoa</taxon>
        <taxon>Ecdysozoa</taxon>
        <taxon>Arthropoda</taxon>
        <taxon>Hexapoda</taxon>
        <taxon>Insecta</taxon>
        <taxon>Pterygota</taxon>
        <taxon>Neoptera</taxon>
        <taxon>Endopterygota</taxon>
        <taxon>Hymenoptera</taxon>
        <taxon>Apocrita</taxon>
        <taxon>Aculeata</taxon>
        <taxon>Formicoidea</taxon>
        <taxon>Formicidae</taxon>
        <taxon>Myrmicinae</taxon>
        <taxon>Temnothorax</taxon>
    </lineage>
</organism>
<feature type="region of interest" description="Disordered" evidence="6">
    <location>
        <begin position="351"/>
        <end position="376"/>
    </location>
</feature>
<evidence type="ECO:0000256" key="3">
    <source>
        <dbReference type="ARBA" id="ARBA00022989"/>
    </source>
</evidence>
<comment type="subcellular location">
    <subcellularLocation>
        <location evidence="1">Membrane</location>
        <topology evidence="1">Multi-pass membrane protein</topology>
    </subcellularLocation>
</comment>
<evidence type="ECO:0000259" key="8">
    <source>
        <dbReference type="PROSITE" id="PS50850"/>
    </source>
</evidence>
<feature type="transmembrane region" description="Helical" evidence="7">
    <location>
        <begin position="613"/>
        <end position="634"/>
    </location>
</feature>
<dbReference type="PANTHER" id="PTHR24064">
    <property type="entry name" value="SOLUTE CARRIER FAMILY 22 MEMBER"/>
    <property type="match status" value="1"/>
</dbReference>
<dbReference type="STRING" id="300112.A0A4S2KNZ1"/>
<keyword evidence="2 7" id="KW-0812">Transmembrane</keyword>
<dbReference type="InterPro" id="IPR036259">
    <property type="entry name" value="MFS_trans_sf"/>
</dbReference>
<feature type="transmembrane region" description="Helical" evidence="7">
    <location>
        <begin position="586"/>
        <end position="607"/>
    </location>
</feature>
<name>A0A4S2KNZ1_9HYME</name>
<dbReference type="PROSITE" id="PS50850">
    <property type="entry name" value="MFS"/>
    <property type="match status" value="1"/>
</dbReference>
<dbReference type="InterPro" id="IPR005828">
    <property type="entry name" value="MFS_sugar_transport-like"/>
</dbReference>
<dbReference type="GO" id="GO:0022857">
    <property type="term" value="F:transmembrane transporter activity"/>
    <property type="evidence" value="ECO:0007669"/>
    <property type="project" value="InterPro"/>
</dbReference>
<proteinExistence type="predicted"/>
<evidence type="ECO:0000313" key="10">
    <source>
        <dbReference type="Proteomes" id="UP000310200"/>
    </source>
</evidence>
<protein>
    <recommendedName>
        <fullName evidence="8">Major facilitator superfamily (MFS) profile domain-containing protein</fullName>
    </recommendedName>
</protein>
<dbReference type="InterPro" id="IPR020846">
    <property type="entry name" value="MFS_dom"/>
</dbReference>
<feature type="transmembrane region" description="Helical" evidence="7">
    <location>
        <begin position="554"/>
        <end position="574"/>
    </location>
</feature>
<evidence type="ECO:0000256" key="2">
    <source>
        <dbReference type="ARBA" id="ARBA00022692"/>
    </source>
</evidence>
<feature type="transmembrane region" description="Helical" evidence="7">
    <location>
        <begin position="225"/>
        <end position="244"/>
    </location>
</feature>
<evidence type="ECO:0000256" key="7">
    <source>
        <dbReference type="SAM" id="Phobius"/>
    </source>
</evidence>
<feature type="transmembrane region" description="Helical" evidence="7">
    <location>
        <begin position="12"/>
        <end position="32"/>
    </location>
</feature>
<evidence type="ECO:0000256" key="4">
    <source>
        <dbReference type="ARBA" id="ARBA00023136"/>
    </source>
</evidence>
<dbReference type="EMBL" id="QBLH01001647">
    <property type="protein sequence ID" value="TGZ51465.1"/>
    <property type="molecule type" value="Genomic_DNA"/>
</dbReference>
<dbReference type="AlphaFoldDB" id="A0A4S2KNZ1"/>
<dbReference type="Gene3D" id="1.20.1250.20">
    <property type="entry name" value="MFS general substrate transporter like domains"/>
    <property type="match status" value="2"/>
</dbReference>
<evidence type="ECO:0000256" key="6">
    <source>
        <dbReference type="SAM" id="MobiDB-lite"/>
    </source>
</evidence>
<keyword evidence="10" id="KW-1185">Reference proteome</keyword>
<keyword evidence="5" id="KW-0175">Coiled coil</keyword>
<dbReference type="GO" id="GO:0016020">
    <property type="term" value="C:membrane"/>
    <property type="evidence" value="ECO:0007669"/>
    <property type="project" value="UniProtKB-SubCell"/>
</dbReference>